<protein>
    <submittedName>
        <fullName evidence="1">Uncharacterized protein</fullName>
    </submittedName>
</protein>
<dbReference type="RefSeq" id="WP_014987284.1">
    <property type="nucleotide sequence ID" value="NC_018681.1"/>
</dbReference>
<dbReference type="HOGENOM" id="CLU_1853119_0_0_11"/>
<dbReference type="STRING" id="1133849.O3I_032420"/>
<dbReference type="EMBL" id="CP003876">
    <property type="protein sequence ID" value="AFU04433.1"/>
    <property type="molecule type" value="Genomic_DNA"/>
</dbReference>
<accession>K0EX41</accession>
<dbReference type="KEGG" id="nbr:O3I_032420"/>
<dbReference type="Proteomes" id="UP000006304">
    <property type="component" value="Chromosome"/>
</dbReference>
<gene>
    <name evidence="1" type="ORF">O3I_032420</name>
</gene>
<dbReference type="AlphaFoldDB" id="K0EX41"/>
<keyword evidence="2" id="KW-1185">Reference proteome</keyword>
<organism evidence="1 2">
    <name type="scientific">Nocardia brasiliensis (strain ATCC 700358 / HUJEG-1)</name>
    <dbReference type="NCBI Taxonomy" id="1133849"/>
    <lineage>
        <taxon>Bacteria</taxon>
        <taxon>Bacillati</taxon>
        <taxon>Actinomycetota</taxon>
        <taxon>Actinomycetes</taxon>
        <taxon>Mycobacteriales</taxon>
        <taxon>Nocardiaceae</taxon>
        <taxon>Nocardia</taxon>
    </lineage>
</organism>
<name>K0EX41_NOCB7</name>
<reference evidence="1 2" key="1">
    <citation type="journal article" date="2012" name="J. Bacteriol.">
        <title>Complete genome sequence of Nocardia brasiliensis HUJEG-1.</title>
        <authorList>
            <person name="Vera-Cabrera L."/>
            <person name="Ortiz-Lopez R."/>
            <person name="Elizondo-Gonzalez R."/>
            <person name="Perez-Maya A.A."/>
            <person name="Ocampo-Candiani J."/>
        </authorList>
    </citation>
    <scope>NUCLEOTIDE SEQUENCE [LARGE SCALE GENOMIC DNA]</scope>
    <source>
        <strain evidence="2">ATCC 700358</strain>
    </source>
</reference>
<sequence length="138" mass="14804">MALIPRFGIDSAKVGAFGPKLARSVVAAAPGGHETVLVPAASARAQWSEHAARRVGVGAPIDDRTDSFGDRWEFSVLDSQESATAYVIEVLEAKGTATRYDFDVPSIVAESHAVANGWDFRGIEDTTFWGIVARFLKP</sequence>
<evidence type="ECO:0000313" key="2">
    <source>
        <dbReference type="Proteomes" id="UP000006304"/>
    </source>
</evidence>
<evidence type="ECO:0000313" key="1">
    <source>
        <dbReference type="EMBL" id="AFU04433.1"/>
    </source>
</evidence>
<dbReference type="eggNOG" id="ENOG5031F30">
    <property type="taxonomic scope" value="Bacteria"/>
</dbReference>
<proteinExistence type="predicted"/>